<evidence type="ECO:0000256" key="1">
    <source>
        <dbReference type="SAM" id="MobiDB-lite"/>
    </source>
</evidence>
<dbReference type="EMBL" id="KE525231">
    <property type="protein sequence ID" value="KFB42907.1"/>
    <property type="molecule type" value="Genomic_DNA"/>
</dbReference>
<proteinExistence type="predicted"/>
<keyword evidence="2" id="KW-0808">Transferase</keyword>
<dbReference type="VEuPathDB" id="VectorBase:ASIC010822"/>
<keyword evidence="2" id="KW-0328">Glycosyltransferase</keyword>
<organism evidence="2">
    <name type="scientific">Anopheles sinensis</name>
    <name type="common">Mosquito</name>
    <dbReference type="NCBI Taxonomy" id="74873"/>
    <lineage>
        <taxon>Eukaryota</taxon>
        <taxon>Metazoa</taxon>
        <taxon>Ecdysozoa</taxon>
        <taxon>Arthropoda</taxon>
        <taxon>Hexapoda</taxon>
        <taxon>Insecta</taxon>
        <taxon>Pterygota</taxon>
        <taxon>Neoptera</taxon>
        <taxon>Endopterygota</taxon>
        <taxon>Diptera</taxon>
        <taxon>Nematocera</taxon>
        <taxon>Culicoidea</taxon>
        <taxon>Culicidae</taxon>
        <taxon>Anophelinae</taxon>
        <taxon>Anopheles</taxon>
    </lineage>
</organism>
<protein>
    <submittedName>
        <fullName evidence="2 3">Beta-1,3-galactosyl-O-glycosyl-glycoprotein beta-1,6-N-acetylglucosaminyltransferase 7-like protein</fullName>
    </submittedName>
</protein>
<evidence type="ECO:0000313" key="2">
    <source>
        <dbReference type="EMBL" id="KFB42907.1"/>
    </source>
</evidence>
<keyword evidence="4" id="KW-1185">Reference proteome</keyword>
<dbReference type="GO" id="GO:0016757">
    <property type="term" value="F:glycosyltransferase activity"/>
    <property type="evidence" value="ECO:0007669"/>
    <property type="project" value="UniProtKB-KW"/>
</dbReference>
<dbReference type="EMBL" id="ATLV01018323">
    <property type="status" value="NOT_ANNOTATED_CDS"/>
    <property type="molecule type" value="Genomic_DNA"/>
</dbReference>
<reference evidence="2 4" key="1">
    <citation type="journal article" date="2014" name="BMC Genomics">
        <title>Genome sequence of Anopheles sinensis provides insight into genetics basis of mosquito competence for malaria parasites.</title>
        <authorList>
            <person name="Zhou D."/>
            <person name="Zhang D."/>
            <person name="Ding G."/>
            <person name="Shi L."/>
            <person name="Hou Q."/>
            <person name="Ye Y."/>
            <person name="Xu Y."/>
            <person name="Zhou H."/>
            <person name="Xiong C."/>
            <person name="Li S."/>
            <person name="Yu J."/>
            <person name="Hong S."/>
            <person name="Yu X."/>
            <person name="Zou P."/>
            <person name="Chen C."/>
            <person name="Chang X."/>
            <person name="Wang W."/>
            <person name="Lv Y."/>
            <person name="Sun Y."/>
            <person name="Ma L."/>
            <person name="Shen B."/>
            <person name="Zhu C."/>
        </authorList>
    </citation>
    <scope>NUCLEOTIDE SEQUENCE [LARGE SCALE GENOMIC DNA]</scope>
</reference>
<gene>
    <name evidence="2" type="ORF">ZHAS_00010822</name>
</gene>
<dbReference type="Proteomes" id="UP000030765">
    <property type="component" value="Unassembled WGS sequence"/>
</dbReference>
<dbReference type="EnsemblMetazoa" id="ASIC010822-RA">
    <property type="protein sequence ID" value="ASIC010822-PA"/>
    <property type="gene ID" value="ASIC010822"/>
</dbReference>
<name>A0A084VY63_ANOSI</name>
<evidence type="ECO:0000313" key="3">
    <source>
        <dbReference type="EnsemblMetazoa" id="ASIC010822-PA"/>
    </source>
</evidence>
<evidence type="ECO:0000313" key="4">
    <source>
        <dbReference type="Proteomes" id="UP000030765"/>
    </source>
</evidence>
<feature type="region of interest" description="Disordered" evidence="1">
    <location>
        <begin position="1"/>
        <end position="50"/>
    </location>
</feature>
<reference evidence="3" key="2">
    <citation type="submission" date="2020-05" db="UniProtKB">
        <authorList>
            <consortium name="EnsemblMetazoa"/>
        </authorList>
    </citation>
    <scope>IDENTIFICATION</scope>
</reference>
<dbReference type="AlphaFoldDB" id="A0A084VY63"/>
<sequence length="111" mass="12150">MAALPAGSVVRCRPRLQPPQGCKEKTAPTYLPPQTAHISANGSPTGPRPSWELGFASAHYELTRPHIFPPRNGVIEMKKEMNEGGKTPARIILATQHNLRGTRGLMTMGRR</sequence>
<accession>A0A084VY63</accession>